<dbReference type="EMBL" id="JAFIRN010000009">
    <property type="protein sequence ID" value="KAG5842661.1"/>
    <property type="molecule type" value="Genomic_DNA"/>
</dbReference>
<name>A0A9D3M6D2_ANGAN</name>
<evidence type="ECO:0000256" key="1">
    <source>
        <dbReference type="SAM" id="MobiDB-lite"/>
    </source>
</evidence>
<feature type="non-terminal residue" evidence="2">
    <location>
        <position position="152"/>
    </location>
</feature>
<dbReference type="Proteomes" id="UP001044222">
    <property type="component" value="Chromosome 9"/>
</dbReference>
<reference evidence="2" key="1">
    <citation type="submission" date="2021-01" db="EMBL/GenBank/DDBJ databases">
        <title>A chromosome-scale assembly of European eel, Anguilla anguilla.</title>
        <authorList>
            <person name="Henkel C."/>
            <person name="Jong-Raadsen S.A."/>
            <person name="Dufour S."/>
            <person name="Weltzien F.-A."/>
            <person name="Palstra A.P."/>
            <person name="Pelster B."/>
            <person name="Spaink H.P."/>
            <person name="Van Den Thillart G.E."/>
            <person name="Jansen H."/>
            <person name="Zahm M."/>
            <person name="Klopp C."/>
            <person name="Cedric C."/>
            <person name="Louis A."/>
            <person name="Berthelot C."/>
            <person name="Parey E."/>
            <person name="Roest Crollius H."/>
            <person name="Montfort J."/>
            <person name="Robinson-Rechavi M."/>
            <person name="Bucao C."/>
            <person name="Bouchez O."/>
            <person name="Gislard M."/>
            <person name="Lluch J."/>
            <person name="Milhes M."/>
            <person name="Lampietro C."/>
            <person name="Lopez Roques C."/>
            <person name="Donnadieu C."/>
            <person name="Braasch I."/>
            <person name="Desvignes T."/>
            <person name="Postlethwait J."/>
            <person name="Bobe J."/>
            <person name="Guiguen Y."/>
            <person name="Dirks R."/>
        </authorList>
    </citation>
    <scope>NUCLEOTIDE SEQUENCE</scope>
    <source>
        <strain evidence="2">Tag_6206</strain>
        <tissue evidence="2">Liver</tissue>
    </source>
</reference>
<evidence type="ECO:0000313" key="2">
    <source>
        <dbReference type="EMBL" id="KAG5842661.1"/>
    </source>
</evidence>
<feature type="region of interest" description="Disordered" evidence="1">
    <location>
        <begin position="69"/>
        <end position="116"/>
    </location>
</feature>
<feature type="compositionally biased region" description="Basic residues" evidence="1">
    <location>
        <begin position="1"/>
        <end position="28"/>
    </location>
</feature>
<sequence length="152" mass="17240">RQRPRARPHQQRQHGLHRAAHAHPHRAGRPQAVQDRDAAPGLQLHLAPGQRAAGGRGLRRRAALPHHRLLLPPQLARPRLRQPPAQADLHVLPQQPEETGQRQRKENSSKKLIPTGMESRNKAVNYATQTTWTCYQNKTCTSCIYANINIYI</sequence>
<protein>
    <submittedName>
        <fullName evidence="2">Uncharacterized protein</fullName>
    </submittedName>
</protein>
<accession>A0A9D3M6D2</accession>
<dbReference type="AlphaFoldDB" id="A0A9D3M6D2"/>
<comment type="caution">
    <text evidence="2">The sequence shown here is derived from an EMBL/GenBank/DDBJ whole genome shotgun (WGS) entry which is preliminary data.</text>
</comment>
<feature type="compositionally biased region" description="Basic and acidic residues" evidence="1">
    <location>
        <begin position="99"/>
        <end position="109"/>
    </location>
</feature>
<evidence type="ECO:0000313" key="3">
    <source>
        <dbReference type="Proteomes" id="UP001044222"/>
    </source>
</evidence>
<proteinExistence type="predicted"/>
<feature type="region of interest" description="Disordered" evidence="1">
    <location>
        <begin position="1"/>
        <end position="42"/>
    </location>
</feature>
<gene>
    <name evidence="2" type="ORF">ANANG_G00179980</name>
</gene>
<keyword evidence="3" id="KW-1185">Reference proteome</keyword>
<organism evidence="2 3">
    <name type="scientific">Anguilla anguilla</name>
    <name type="common">European freshwater eel</name>
    <name type="synonym">Muraena anguilla</name>
    <dbReference type="NCBI Taxonomy" id="7936"/>
    <lineage>
        <taxon>Eukaryota</taxon>
        <taxon>Metazoa</taxon>
        <taxon>Chordata</taxon>
        <taxon>Craniata</taxon>
        <taxon>Vertebrata</taxon>
        <taxon>Euteleostomi</taxon>
        <taxon>Actinopterygii</taxon>
        <taxon>Neopterygii</taxon>
        <taxon>Teleostei</taxon>
        <taxon>Anguilliformes</taxon>
        <taxon>Anguillidae</taxon>
        <taxon>Anguilla</taxon>
    </lineage>
</organism>
<feature type="compositionally biased region" description="Low complexity" evidence="1">
    <location>
        <begin position="70"/>
        <end position="87"/>
    </location>
</feature>